<evidence type="ECO:0000256" key="7">
    <source>
        <dbReference type="ARBA" id="ARBA00041857"/>
    </source>
</evidence>
<organism evidence="19 20">
    <name type="scientific">Daedalea quercina L-15889</name>
    <dbReference type="NCBI Taxonomy" id="1314783"/>
    <lineage>
        <taxon>Eukaryota</taxon>
        <taxon>Fungi</taxon>
        <taxon>Dikarya</taxon>
        <taxon>Basidiomycota</taxon>
        <taxon>Agaricomycotina</taxon>
        <taxon>Agaricomycetes</taxon>
        <taxon>Polyporales</taxon>
        <taxon>Fomitopsis</taxon>
    </lineage>
</organism>
<dbReference type="GO" id="GO:0005576">
    <property type="term" value="C:extracellular region"/>
    <property type="evidence" value="ECO:0007669"/>
    <property type="project" value="UniProtKB-SubCell"/>
</dbReference>
<dbReference type="InterPro" id="IPR029033">
    <property type="entry name" value="His_PPase_superfam"/>
</dbReference>
<feature type="chain" id="PRO_5007865489" description="Phytase A" evidence="18">
    <location>
        <begin position="21"/>
        <end position="459"/>
    </location>
</feature>
<comment type="catalytic activity">
    <reaction evidence="10">
        <text>1D-myo-inositol 1,2-bisphosphate + H2O = 1D-myo-inositol 2-phosphate + phosphate</text>
        <dbReference type="Rhea" id="RHEA:77135"/>
        <dbReference type="ChEBI" id="CHEBI:15377"/>
        <dbReference type="ChEBI" id="CHEBI:43474"/>
        <dbReference type="ChEBI" id="CHEBI:84142"/>
        <dbReference type="ChEBI" id="CHEBI:195539"/>
    </reaction>
    <physiologicalReaction direction="left-to-right" evidence="10">
        <dbReference type="Rhea" id="RHEA:77136"/>
    </physiologicalReaction>
</comment>
<comment type="catalytic activity">
    <reaction evidence="13">
        <text>1D-myo-inositol hexakisphosphate + H2O = 1D-myo-inositol 1,2,4,5,6-pentakisphosphate + phosphate</text>
        <dbReference type="Rhea" id="RHEA:16989"/>
        <dbReference type="ChEBI" id="CHEBI:15377"/>
        <dbReference type="ChEBI" id="CHEBI:43474"/>
        <dbReference type="ChEBI" id="CHEBI:57798"/>
        <dbReference type="ChEBI" id="CHEBI:58130"/>
        <dbReference type="EC" id="3.1.3.8"/>
    </reaction>
    <physiologicalReaction direction="left-to-right" evidence="13">
        <dbReference type="Rhea" id="RHEA:16990"/>
    </physiologicalReaction>
</comment>
<dbReference type="InterPro" id="IPR033379">
    <property type="entry name" value="Acid_Pase_AS"/>
</dbReference>
<evidence type="ECO:0000256" key="1">
    <source>
        <dbReference type="ARBA" id="ARBA00004613"/>
    </source>
</evidence>
<evidence type="ECO:0000256" key="17">
    <source>
        <dbReference type="PIRSR" id="PIRSR000894-2"/>
    </source>
</evidence>
<dbReference type="AlphaFoldDB" id="A0A165R3U0"/>
<keyword evidence="5 17" id="KW-1015">Disulfide bond</keyword>
<evidence type="ECO:0000256" key="8">
    <source>
        <dbReference type="ARBA" id="ARBA00042300"/>
    </source>
</evidence>
<dbReference type="PANTHER" id="PTHR20963:SF24">
    <property type="entry name" value="3-PHYTASE B"/>
    <property type="match status" value="1"/>
</dbReference>
<proteinExistence type="predicted"/>
<feature type="active site" description="Nucleophile" evidence="16">
    <location>
        <position position="81"/>
    </location>
</feature>
<evidence type="ECO:0000256" key="13">
    <source>
        <dbReference type="ARBA" id="ARBA00043788"/>
    </source>
</evidence>
<evidence type="ECO:0000256" key="4">
    <source>
        <dbReference type="ARBA" id="ARBA00022801"/>
    </source>
</evidence>
<dbReference type="OrthoDB" id="6509975at2759"/>
<evidence type="ECO:0000256" key="5">
    <source>
        <dbReference type="ARBA" id="ARBA00023157"/>
    </source>
</evidence>
<evidence type="ECO:0000313" key="19">
    <source>
        <dbReference type="EMBL" id="KZT70268.1"/>
    </source>
</evidence>
<feature type="signal peptide" evidence="18">
    <location>
        <begin position="1"/>
        <end position="20"/>
    </location>
</feature>
<evidence type="ECO:0000256" key="10">
    <source>
        <dbReference type="ARBA" id="ARBA00043675"/>
    </source>
</evidence>
<comment type="subunit">
    <text evidence="2">Monomer.</text>
</comment>
<evidence type="ECO:0000256" key="3">
    <source>
        <dbReference type="ARBA" id="ARBA00022525"/>
    </source>
</evidence>
<evidence type="ECO:0000256" key="2">
    <source>
        <dbReference type="ARBA" id="ARBA00011245"/>
    </source>
</evidence>
<comment type="subcellular location">
    <subcellularLocation>
        <location evidence="1">Secreted</location>
    </subcellularLocation>
</comment>
<evidence type="ECO:0000313" key="20">
    <source>
        <dbReference type="Proteomes" id="UP000076727"/>
    </source>
</evidence>
<comment type="catalytic activity">
    <reaction evidence="11">
        <text>1D-myo-inositol 1,2,6-trisphosphate + H2O = 1D-myo-inositol 1,2-bisphosphate + phosphate</text>
        <dbReference type="Rhea" id="RHEA:77131"/>
        <dbReference type="ChEBI" id="CHEBI:15377"/>
        <dbReference type="ChEBI" id="CHEBI:43474"/>
        <dbReference type="ChEBI" id="CHEBI:195537"/>
        <dbReference type="ChEBI" id="CHEBI:195539"/>
    </reaction>
    <physiologicalReaction direction="left-to-right" evidence="11">
        <dbReference type="Rhea" id="RHEA:77132"/>
    </physiologicalReaction>
</comment>
<dbReference type="InterPro" id="IPR016274">
    <property type="entry name" value="Histidine_acid_Pase_euk"/>
</dbReference>
<keyword evidence="3" id="KW-0964">Secreted</keyword>
<dbReference type="GO" id="GO:0016158">
    <property type="term" value="F:inositol hexakisphosphate 3-phosphatase activity"/>
    <property type="evidence" value="ECO:0007669"/>
    <property type="project" value="UniProtKB-EC"/>
</dbReference>
<feature type="disulfide bond" evidence="17">
    <location>
        <begin position="254"/>
        <end position="268"/>
    </location>
</feature>
<dbReference type="PANTHER" id="PTHR20963">
    <property type="entry name" value="MULTIPLE INOSITOL POLYPHOSPHATE PHOSPHATASE-RELATED"/>
    <property type="match status" value="1"/>
</dbReference>
<feature type="disulfide bond" evidence="17">
    <location>
        <begin position="426"/>
        <end position="434"/>
    </location>
</feature>
<dbReference type="EMBL" id="KV429052">
    <property type="protein sequence ID" value="KZT70268.1"/>
    <property type="molecule type" value="Genomic_DNA"/>
</dbReference>
<dbReference type="PROSITE" id="PS00616">
    <property type="entry name" value="HIS_ACID_PHOSPHAT_1"/>
    <property type="match status" value="1"/>
</dbReference>
<dbReference type="Proteomes" id="UP000076727">
    <property type="component" value="Unassembled WGS sequence"/>
</dbReference>
<evidence type="ECO:0000256" key="12">
    <source>
        <dbReference type="ARBA" id="ARBA00043748"/>
    </source>
</evidence>
<reference evidence="19 20" key="1">
    <citation type="journal article" date="2016" name="Mol. Biol. Evol.">
        <title>Comparative Genomics of Early-Diverging Mushroom-Forming Fungi Provides Insights into the Origins of Lignocellulose Decay Capabilities.</title>
        <authorList>
            <person name="Nagy L.G."/>
            <person name="Riley R."/>
            <person name="Tritt A."/>
            <person name="Adam C."/>
            <person name="Daum C."/>
            <person name="Floudas D."/>
            <person name="Sun H."/>
            <person name="Yadav J.S."/>
            <person name="Pangilinan J."/>
            <person name="Larsson K.H."/>
            <person name="Matsuura K."/>
            <person name="Barry K."/>
            <person name="Labutti K."/>
            <person name="Kuo R."/>
            <person name="Ohm R.A."/>
            <person name="Bhattacharya S.S."/>
            <person name="Shirouzu T."/>
            <person name="Yoshinaga Y."/>
            <person name="Martin F.M."/>
            <person name="Grigoriev I.V."/>
            <person name="Hibbett D.S."/>
        </authorList>
    </citation>
    <scope>NUCLEOTIDE SEQUENCE [LARGE SCALE GENOMIC DNA]</scope>
    <source>
        <strain evidence="19 20">L-15889</strain>
    </source>
</reference>
<feature type="disulfide bond" evidence="17">
    <location>
        <begin position="70"/>
        <end position="400"/>
    </location>
</feature>
<evidence type="ECO:0000256" key="6">
    <source>
        <dbReference type="ARBA" id="ARBA00023180"/>
    </source>
</evidence>
<keyword evidence="18" id="KW-0732">Signal</keyword>
<gene>
    <name evidence="19" type="ORF">DAEQUDRAFT_725539</name>
</gene>
<dbReference type="InterPro" id="IPR000560">
    <property type="entry name" value="His_Pase_clade-2"/>
</dbReference>
<feature type="disulfide bond" evidence="17">
    <location>
        <begin position="205"/>
        <end position="457"/>
    </location>
</feature>
<comment type="catalytic activity">
    <reaction evidence="9">
        <text>1D-myo-inositol 1,2,5,6-tetrakisphosphate + H2O = 1D-myo-inositol 1,2,6-trisphosphate + phosphate</text>
        <dbReference type="Rhea" id="RHEA:77119"/>
        <dbReference type="ChEBI" id="CHEBI:15377"/>
        <dbReference type="ChEBI" id="CHEBI:43474"/>
        <dbReference type="ChEBI" id="CHEBI:195535"/>
        <dbReference type="ChEBI" id="CHEBI:195537"/>
    </reaction>
    <physiologicalReaction direction="left-to-right" evidence="9">
        <dbReference type="Rhea" id="RHEA:77120"/>
    </physiologicalReaction>
</comment>
<keyword evidence="6" id="KW-0325">Glycoprotein</keyword>
<dbReference type="Gene3D" id="3.40.50.1240">
    <property type="entry name" value="Phosphoglycerate mutase-like"/>
    <property type="match status" value="1"/>
</dbReference>
<name>A0A165R3U0_9APHY</name>
<feature type="active site" description="Proton donor" evidence="16">
    <location>
        <position position="350"/>
    </location>
</feature>
<accession>A0A165R3U0</accession>
<evidence type="ECO:0000256" key="18">
    <source>
        <dbReference type="SAM" id="SignalP"/>
    </source>
</evidence>
<evidence type="ECO:0000256" key="16">
    <source>
        <dbReference type="PIRSR" id="PIRSR000894-1"/>
    </source>
</evidence>
<dbReference type="CDD" id="cd07061">
    <property type="entry name" value="HP_HAP_like"/>
    <property type="match status" value="1"/>
</dbReference>
<sequence length="459" mass="50501">MVLAITGLFILASLAQATSALPSIFQPRFMIRRSTDDTNTTGVFGPDSKIWGEETPYYAVADYVSPPSSCEIDQVNLLQRHGARYPKKNPTKAMKSAIKKLQKVTITESSMQFISNFTYDLAEDDLTPYGAVQSFDAGIEAYQRYSFLVNTDSLPFVRASSSTRVVESAGNWTAGFAYGSNSTYEPVLSVIISEDGNDTLDDASCDALSNSDSPGDQESAWIDVYTPNITDYLNSGASGASLDNSDTQYLIELCPYVTVAYSERSEWCDLFSSLGIFPDYEYYGDLDKYYTTGWGQGTLGPAQGIGYMNELLARLTNTPVNDSTSTNTTLDSDPTTFPLNRTFYADFTHDDLLIAVYSAMGLFPTPTLNYTSTDDKETSAWRVDQMTPFAGRMVVERISCSDAYASGEGEYVRVLVNQAVQSMPFCDSDDNDLCSLDTFVESQAFARNSGYGIWDECSD</sequence>
<keyword evidence="4" id="KW-0378">Hydrolase</keyword>
<protein>
    <recommendedName>
        <fullName evidence="14">Phytase A</fullName>
    </recommendedName>
    <alternativeName>
        <fullName evidence="15">Histidine acid phosphatase phyA</fullName>
    </alternativeName>
    <alternativeName>
        <fullName evidence="8">Myo-inositol hexakisphosphate phosphohydrolase A</fullName>
    </alternativeName>
    <alternativeName>
        <fullName evidence="7">Myo-inositol-hexaphosphate 3-phosphohydrolase A</fullName>
    </alternativeName>
</protein>
<evidence type="ECO:0000256" key="9">
    <source>
        <dbReference type="ARBA" id="ARBA00043670"/>
    </source>
</evidence>
<dbReference type="Pfam" id="PF00328">
    <property type="entry name" value="His_Phos_2"/>
    <property type="match status" value="1"/>
</dbReference>
<dbReference type="STRING" id="1314783.A0A165R3U0"/>
<keyword evidence="20" id="KW-1185">Reference proteome</keyword>
<evidence type="ECO:0000256" key="15">
    <source>
        <dbReference type="ARBA" id="ARBA00044262"/>
    </source>
</evidence>
<dbReference type="SUPFAM" id="SSF53254">
    <property type="entry name" value="Phosphoglycerate mutase-like"/>
    <property type="match status" value="1"/>
</dbReference>
<evidence type="ECO:0000256" key="11">
    <source>
        <dbReference type="ARBA" id="ARBA00043721"/>
    </source>
</evidence>
<comment type="catalytic activity">
    <reaction evidence="12">
        <text>1D-myo-inositol 1,2,4,5,6-pentakisphosphate + H2O = 1D-myo-inositol 1,2,5,6-tetrakisphosphate + phosphate</text>
        <dbReference type="Rhea" id="RHEA:77115"/>
        <dbReference type="ChEBI" id="CHEBI:15377"/>
        <dbReference type="ChEBI" id="CHEBI:43474"/>
        <dbReference type="ChEBI" id="CHEBI:57798"/>
        <dbReference type="ChEBI" id="CHEBI:195535"/>
    </reaction>
    <physiologicalReaction direction="left-to-right" evidence="12">
        <dbReference type="Rhea" id="RHEA:77116"/>
    </physiologicalReaction>
</comment>
<evidence type="ECO:0000256" key="14">
    <source>
        <dbReference type="ARBA" id="ARBA00044106"/>
    </source>
</evidence>
<dbReference type="PIRSF" id="PIRSF000894">
    <property type="entry name" value="Acid_phosphatase"/>
    <property type="match status" value="1"/>
</dbReference>
<dbReference type="GO" id="GO:0003993">
    <property type="term" value="F:acid phosphatase activity"/>
    <property type="evidence" value="ECO:0007669"/>
    <property type="project" value="TreeGrafter"/>
</dbReference>